<proteinExistence type="predicted"/>
<evidence type="ECO:0000313" key="2">
    <source>
        <dbReference type="Proteomes" id="UP001058974"/>
    </source>
</evidence>
<dbReference type="Gramene" id="Psat04G0147400-T1">
    <property type="protein sequence ID" value="KAI5416422.1"/>
    <property type="gene ID" value="KIW84_041474"/>
</dbReference>
<reference evidence="1 2" key="1">
    <citation type="journal article" date="2022" name="Nat. Genet.">
        <title>Improved pea reference genome and pan-genome highlight genomic features and evolutionary characteristics.</title>
        <authorList>
            <person name="Yang T."/>
            <person name="Liu R."/>
            <person name="Luo Y."/>
            <person name="Hu S."/>
            <person name="Wang D."/>
            <person name="Wang C."/>
            <person name="Pandey M.K."/>
            <person name="Ge S."/>
            <person name="Xu Q."/>
            <person name="Li N."/>
            <person name="Li G."/>
            <person name="Huang Y."/>
            <person name="Saxena R.K."/>
            <person name="Ji Y."/>
            <person name="Li M."/>
            <person name="Yan X."/>
            <person name="He Y."/>
            <person name="Liu Y."/>
            <person name="Wang X."/>
            <person name="Xiang C."/>
            <person name="Varshney R.K."/>
            <person name="Ding H."/>
            <person name="Gao S."/>
            <person name="Zong X."/>
        </authorList>
    </citation>
    <scope>NUCLEOTIDE SEQUENCE [LARGE SCALE GENOMIC DNA]</scope>
    <source>
        <strain evidence="1 2">cv. Zhongwan 6</strain>
    </source>
</reference>
<dbReference type="AlphaFoldDB" id="A0A9D5ALC4"/>
<organism evidence="1 2">
    <name type="scientific">Pisum sativum</name>
    <name type="common">Garden pea</name>
    <name type="synonym">Lathyrus oleraceus</name>
    <dbReference type="NCBI Taxonomy" id="3888"/>
    <lineage>
        <taxon>Eukaryota</taxon>
        <taxon>Viridiplantae</taxon>
        <taxon>Streptophyta</taxon>
        <taxon>Embryophyta</taxon>
        <taxon>Tracheophyta</taxon>
        <taxon>Spermatophyta</taxon>
        <taxon>Magnoliopsida</taxon>
        <taxon>eudicotyledons</taxon>
        <taxon>Gunneridae</taxon>
        <taxon>Pentapetalae</taxon>
        <taxon>rosids</taxon>
        <taxon>fabids</taxon>
        <taxon>Fabales</taxon>
        <taxon>Fabaceae</taxon>
        <taxon>Papilionoideae</taxon>
        <taxon>50 kb inversion clade</taxon>
        <taxon>NPAAA clade</taxon>
        <taxon>Hologalegina</taxon>
        <taxon>IRL clade</taxon>
        <taxon>Fabeae</taxon>
        <taxon>Lathyrus</taxon>
    </lineage>
</organism>
<keyword evidence="2" id="KW-1185">Reference proteome</keyword>
<comment type="caution">
    <text evidence="1">The sequence shown here is derived from an EMBL/GenBank/DDBJ whole genome shotgun (WGS) entry which is preliminary data.</text>
</comment>
<gene>
    <name evidence="1" type="ORF">KIW84_041474</name>
</gene>
<dbReference type="EMBL" id="JAMSHJ010000004">
    <property type="protein sequence ID" value="KAI5416422.1"/>
    <property type="molecule type" value="Genomic_DNA"/>
</dbReference>
<dbReference type="Proteomes" id="UP001058974">
    <property type="component" value="Chromosome 4"/>
</dbReference>
<name>A0A9D5ALC4_PEA</name>
<accession>A0A9D5ALC4</accession>
<protein>
    <submittedName>
        <fullName evidence="1">Uncharacterized protein</fullName>
    </submittedName>
</protein>
<evidence type="ECO:0000313" key="1">
    <source>
        <dbReference type="EMBL" id="KAI5416422.1"/>
    </source>
</evidence>
<sequence>MTCVLGNGSNAGLISFHTYRGIVVNGDTTVGKKLKFLSIGAFEWKTERARANSEKPSIPLCYVLIKSKELIDAYRTPSMVATDPFWQQHYVCPEEKSINLASLDGFSSEFPSGTLLPYQLSKDVLQGQWEARYPPFINLYFPKVDSIPRVTTHTFSELVIGFKHESQRAKGGLWRDNKMNEGTS</sequence>